<accession>A0A1F6DC37</accession>
<dbReference type="SUPFAM" id="SSF47090">
    <property type="entry name" value="PGBD-like"/>
    <property type="match status" value="1"/>
</dbReference>
<dbReference type="Proteomes" id="UP000178042">
    <property type="component" value="Unassembled WGS sequence"/>
</dbReference>
<evidence type="ECO:0000259" key="2">
    <source>
        <dbReference type="Pfam" id="PF01471"/>
    </source>
</evidence>
<dbReference type="InterPro" id="IPR002477">
    <property type="entry name" value="Peptidoglycan-bd-like"/>
</dbReference>
<evidence type="ECO:0000313" key="4">
    <source>
        <dbReference type="Proteomes" id="UP000178042"/>
    </source>
</evidence>
<feature type="domain" description="Peptidoglycan binding-like" evidence="2">
    <location>
        <begin position="240"/>
        <end position="303"/>
    </location>
</feature>
<evidence type="ECO:0000313" key="3">
    <source>
        <dbReference type="EMBL" id="OGG58900.1"/>
    </source>
</evidence>
<sequence>MTITKYKTVTALALATLAFVALGTALLLPRMALAAFNDATLATGVVLSVGGVTVTVSGTNAVIESIVVGASSFTVTLLPGSFIEVQSTDRKVIATDAPANYIVTDTCSATASTLKLLSSISTGSMTITPSSSTCSGNATGNTTTSVSTGSGAGSSSGSGGGGGGGAYVAPAVTTPTPAATDNASLTTGQRTALIAQLTTQLNALLVQLAVLQGKPAPSASAVANANVNASFKRDLQTGSTGDDVKALQEYLNSHGFAVSASGAGSPGNETTRFGGLTRAALAKWQKSVGITPAAGYFGPKTKAYIAAHP</sequence>
<dbReference type="Pfam" id="PF01471">
    <property type="entry name" value="PG_binding_1"/>
    <property type="match status" value="1"/>
</dbReference>
<dbReference type="Gene3D" id="1.10.101.10">
    <property type="entry name" value="PGBD-like superfamily/PGBD"/>
    <property type="match status" value="1"/>
</dbReference>
<dbReference type="InterPro" id="IPR036365">
    <property type="entry name" value="PGBD-like_sf"/>
</dbReference>
<gene>
    <name evidence="3" type="ORF">A3C86_02510</name>
</gene>
<dbReference type="InterPro" id="IPR036366">
    <property type="entry name" value="PGBDSf"/>
</dbReference>
<dbReference type="AlphaFoldDB" id="A0A1F6DC37"/>
<feature type="region of interest" description="Disordered" evidence="1">
    <location>
        <begin position="127"/>
        <end position="163"/>
    </location>
</feature>
<proteinExistence type="predicted"/>
<dbReference type="EMBL" id="MFLD01000032">
    <property type="protein sequence ID" value="OGG58900.1"/>
    <property type="molecule type" value="Genomic_DNA"/>
</dbReference>
<feature type="compositionally biased region" description="Gly residues" evidence="1">
    <location>
        <begin position="150"/>
        <end position="163"/>
    </location>
</feature>
<feature type="compositionally biased region" description="Low complexity" evidence="1">
    <location>
        <begin position="127"/>
        <end position="149"/>
    </location>
</feature>
<reference evidence="3 4" key="1">
    <citation type="journal article" date="2016" name="Nat. Commun.">
        <title>Thousands of microbial genomes shed light on interconnected biogeochemical processes in an aquifer system.</title>
        <authorList>
            <person name="Anantharaman K."/>
            <person name="Brown C.T."/>
            <person name="Hug L.A."/>
            <person name="Sharon I."/>
            <person name="Castelle C.J."/>
            <person name="Probst A.J."/>
            <person name="Thomas B.C."/>
            <person name="Singh A."/>
            <person name="Wilkins M.J."/>
            <person name="Karaoz U."/>
            <person name="Brodie E.L."/>
            <person name="Williams K.H."/>
            <person name="Hubbard S.S."/>
            <person name="Banfield J.F."/>
        </authorList>
    </citation>
    <scope>NUCLEOTIDE SEQUENCE [LARGE SCALE GENOMIC DNA]</scope>
</reference>
<protein>
    <recommendedName>
        <fullName evidence="2">Peptidoglycan binding-like domain-containing protein</fullName>
    </recommendedName>
</protein>
<comment type="caution">
    <text evidence="3">The sequence shown here is derived from an EMBL/GenBank/DDBJ whole genome shotgun (WGS) entry which is preliminary data.</text>
</comment>
<name>A0A1F6DC37_9BACT</name>
<organism evidence="3 4">
    <name type="scientific">Candidatus Kaiserbacteria bacterium RIFCSPHIGHO2_02_FULL_49_16</name>
    <dbReference type="NCBI Taxonomy" id="1798490"/>
    <lineage>
        <taxon>Bacteria</taxon>
        <taxon>Candidatus Kaiseribacteriota</taxon>
    </lineage>
</organism>
<evidence type="ECO:0000256" key="1">
    <source>
        <dbReference type="SAM" id="MobiDB-lite"/>
    </source>
</evidence>